<name>A0ACA9PBT5_9GLOM</name>
<dbReference type="EMBL" id="CAJVPW010023115">
    <property type="protein sequence ID" value="CAG8700105.1"/>
    <property type="molecule type" value="Genomic_DNA"/>
</dbReference>
<organism evidence="1 2">
    <name type="scientific">Cetraspora pellucida</name>
    <dbReference type="NCBI Taxonomy" id="1433469"/>
    <lineage>
        <taxon>Eukaryota</taxon>
        <taxon>Fungi</taxon>
        <taxon>Fungi incertae sedis</taxon>
        <taxon>Mucoromycota</taxon>
        <taxon>Glomeromycotina</taxon>
        <taxon>Glomeromycetes</taxon>
        <taxon>Diversisporales</taxon>
        <taxon>Gigasporaceae</taxon>
        <taxon>Cetraspora</taxon>
    </lineage>
</organism>
<accession>A0ACA9PBT5</accession>
<feature type="non-terminal residue" evidence="1">
    <location>
        <position position="122"/>
    </location>
</feature>
<protein>
    <submittedName>
        <fullName evidence="1">10556_t:CDS:1</fullName>
    </submittedName>
</protein>
<reference evidence="1" key="1">
    <citation type="submission" date="2021-06" db="EMBL/GenBank/DDBJ databases">
        <authorList>
            <person name="Kallberg Y."/>
            <person name="Tangrot J."/>
            <person name="Rosling A."/>
        </authorList>
    </citation>
    <scope>NUCLEOTIDE SEQUENCE</scope>
    <source>
        <strain evidence="1">28 12/20/2015</strain>
    </source>
</reference>
<gene>
    <name evidence="1" type="ORF">SPELUC_LOCUS11230</name>
</gene>
<feature type="non-terminal residue" evidence="1">
    <location>
        <position position="1"/>
    </location>
</feature>
<evidence type="ECO:0000313" key="2">
    <source>
        <dbReference type="Proteomes" id="UP000789366"/>
    </source>
</evidence>
<proteinExistence type="predicted"/>
<evidence type="ECO:0000313" key="1">
    <source>
        <dbReference type="EMBL" id="CAG8700105.1"/>
    </source>
</evidence>
<keyword evidence="2" id="KW-1185">Reference proteome</keyword>
<dbReference type="Proteomes" id="UP000789366">
    <property type="component" value="Unassembled WGS sequence"/>
</dbReference>
<sequence>DIIYYPNIQGVRCTKQVEDYILKNGDYISKYKIDKLKIAQQVIERKIKEGIYITSSMIAKEYPKTFVIYGKRFLDWKIKIEEEYYEPPGKPFVEFHYGNKNCRKLTYTEKYKDKEAYRLDDK</sequence>
<comment type="caution">
    <text evidence="1">The sequence shown here is derived from an EMBL/GenBank/DDBJ whole genome shotgun (WGS) entry which is preliminary data.</text>
</comment>